<protein>
    <submittedName>
        <fullName evidence="3">DUF4233 domain-containing protein</fullName>
    </submittedName>
</protein>
<evidence type="ECO:0000256" key="2">
    <source>
        <dbReference type="SAM" id="Phobius"/>
    </source>
</evidence>
<dbReference type="Proteomes" id="UP000432015">
    <property type="component" value="Unassembled WGS sequence"/>
</dbReference>
<feature type="compositionally biased region" description="Gly residues" evidence="1">
    <location>
        <begin position="13"/>
        <end position="27"/>
    </location>
</feature>
<keyword evidence="2" id="KW-0812">Transmembrane</keyword>
<dbReference type="AlphaFoldDB" id="A0A7K1L3U7"/>
<feature type="region of interest" description="Disordered" evidence="1">
    <location>
        <begin position="1"/>
        <end position="34"/>
    </location>
</feature>
<keyword evidence="2" id="KW-0472">Membrane</keyword>
<dbReference type="Pfam" id="PF14017">
    <property type="entry name" value="DUF4233"/>
    <property type="match status" value="1"/>
</dbReference>
<dbReference type="EMBL" id="WOFH01000006">
    <property type="protein sequence ID" value="MUN38936.1"/>
    <property type="molecule type" value="Genomic_DNA"/>
</dbReference>
<evidence type="ECO:0000256" key="1">
    <source>
        <dbReference type="SAM" id="MobiDB-lite"/>
    </source>
</evidence>
<dbReference type="RefSeq" id="WP_156218154.1">
    <property type="nucleotide sequence ID" value="NZ_WOFH01000006.1"/>
</dbReference>
<name>A0A7K1L3U7_9ACTN</name>
<gene>
    <name evidence="3" type="ORF">GNZ18_20340</name>
</gene>
<feature type="transmembrane region" description="Helical" evidence="2">
    <location>
        <begin position="99"/>
        <end position="132"/>
    </location>
</feature>
<comment type="caution">
    <text evidence="3">The sequence shown here is derived from an EMBL/GenBank/DDBJ whole genome shotgun (WGS) entry which is preliminary data.</text>
</comment>
<sequence>MDASGAGDDTSAGTGGAGTGRGTGGPGASRARPAGDPVRRLLATVLACEAVVIALAIPVAVAVLDVSGGTAGAVCGGLAVVCLLMAGLLRFSWAVPAGTVLQVLVIATGFMVPTMFFLGALFGALWGTAIWMGRKAREAAAR</sequence>
<dbReference type="InterPro" id="IPR025327">
    <property type="entry name" value="DUF4233"/>
</dbReference>
<feature type="transmembrane region" description="Helical" evidence="2">
    <location>
        <begin position="41"/>
        <end position="64"/>
    </location>
</feature>
<proteinExistence type="predicted"/>
<reference evidence="3 4" key="1">
    <citation type="submission" date="2019-11" db="EMBL/GenBank/DDBJ databases">
        <authorList>
            <person name="Cao P."/>
        </authorList>
    </citation>
    <scope>NUCLEOTIDE SEQUENCE [LARGE SCALE GENOMIC DNA]</scope>
    <source>
        <strain evidence="3 4">NEAU-AAG5</strain>
    </source>
</reference>
<keyword evidence="4" id="KW-1185">Reference proteome</keyword>
<feature type="compositionally biased region" description="Low complexity" evidence="1">
    <location>
        <begin position="1"/>
        <end position="12"/>
    </location>
</feature>
<feature type="transmembrane region" description="Helical" evidence="2">
    <location>
        <begin position="71"/>
        <end position="93"/>
    </location>
</feature>
<keyword evidence="2" id="KW-1133">Transmembrane helix</keyword>
<evidence type="ECO:0000313" key="4">
    <source>
        <dbReference type="Proteomes" id="UP000432015"/>
    </source>
</evidence>
<evidence type="ECO:0000313" key="3">
    <source>
        <dbReference type="EMBL" id="MUN38936.1"/>
    </source>
</evidence>
<organism evidence="3 4">
    <name type="scientific">Actinomadura litoris</name>
    <dbReference type="NCBI Taxonomy" id="2678616"/>
    <lineage>
        <taxon>Bacteria</taxon>
        <taxon>Bacillati</taxon>
        <taxon>Actinomycetota</taxon>
        <taxon>Actinomycetes</taxon>
        <taxon>Streptosporangiales</taxon>
        <taxon>Thermomonosporaceae</taxon>
        <taxon>Actinomadura</taxon>
    </lineage>
</organism>
<accession>A0A7K1L3U7</accession>